<gene>
    <name evidence="2" type="ORF">K450DRAFT_226313</name>
</gene>
<organism evidence="2 3">
    <name type="scientific">Umbelopsis ramanniana AG</name>
    <dbReference type="NCBI Taxonomy" id="1314678"/>
    <lineage>
        <taxon>Eukaryota</taxon>
        <taxon>Fungi</taxon>
        <taxon>Fungi incertae sedis</taxon>
        <taxon>Mucoromycota</taxon>
        <taxon>Mucoromycotina</taxon>
        <taxon>Umbelopsidomycetes</taxon>
        <taxon>Umbelopsidales</taxon>
        <taxon>Umbelopsidaceae</taxon>
        <taxon>Umbelopsis</taxon>
    </lineage>
</organism>
<proteinExistence type="predicted"/>
<keyword evidence="1" id="KW-0812">Transmembrane</keyword>
<reference evidence="2" key="2">
    <citation type="journal article" date="2022" name="Proc. Natl. Acad. Sci. U.S.A.">
        <title>Diploid-dominant life cycles characterize the early evolution of Fungi.</title>
        <authorList>
            <person name="Amses K.R."/>
            <person name="Simmons D.R."/>
            <person name="Longcore J.E."/>
            <person name="Mondo S.J."/>
            <person name="Seto K."/>
            <person name="Jeronimo G.H."/>
            <person name="Bonds A.E."/>
            <person name="Quandt C.A."/>
            <person name="Davis W.J."/>
            <person name="Chang Y."/>
            <person name="Federici B.A."/>
            <person name="Kuo A."/>
            <person name="LaButti K."/>
            <person name="Pangilinan J."/>
            <person name="Andreopoulos W."/>
            <person name="Tritt A."/>
            <person name="Riley R."/>
            <person name="Hundley H."/>
            <person name="Johnson J."/>
            <person name="Lipzen A."/>
            <person name="Barry K."/>
            <person name="Lang B.F."/>
            <person name="Cuomo C.A."/>
            <person name="Buchler N.E."/>
            <person name="Grigoriev I.V."/>
            <person name="Spatafora J.W."/>
            <person name="Stajich J.E."/>
            <person name="James T.Y."/>
        </authorList>
    </citation>
    <scope>NUCLEOTIDE SEQUENCE</scope>
    <source>
        <strain evidence="2">AG</strain>
    </source>
</reference>
<feature type="transmembrane region" description="Helical" evidence="1">
    <location>
        <begin position="36"/>
        <end position="59"/>
    </location>
</feature>
<reference evidence="2" key="1">
    <citation type="submission" date="2021-06" db="EMBL/GenBank/DDBJ databases">
        <authorList>
            <consortium name="DOE Joint Genome Institute"/>
            <person name="Mondo S.J."/>
            <person name="Amses K.R."/>
            <person name="Simmons D.R."/>
            <person name="Longcore J.E."/>
            <person name="Seto K."/>
            <person name="Alves G.H."/>
            <person name="Bonds A.E."/>
            <person name="Quandt C.A."/>
            <person name="Davis W.J."/>
            <person name="Chang Y."/>
            <person name="Letcher P.M."/>
            <person name="Powell M.J."/>
            <person name="Kuo A."/>
            <person name="Labutti K."/>
            <person name="Pangilinan J."/>
            <person name="Andreopoulos W."/>
            <person name="Tritt A."/>
            <person name="Riley R."/>
            <person name="Hundley H."/>
            <person name="Johnson J."/>
            <person name="Lipzen A."/>
            <person name="Barry K."/>
            <person name="Berbee M.L."/>
            <person name="Buchler N.E."/>
            <person name="Grigoriev I.V."/>
            <person name="Spatafora J.W."/>
            <person name="Stajich J.E."/>
            <person name="James T.Y."/>
        </authorList>
    </citation>
    <scope>NUCLEOTIDE SEQUENCE</scope>
    <source>
        <strain evidence="2">AG</strain>
    </source>
</reference>
<protein>
    <submittedName>
        <fullName evidence="2">Uncharacterized protein</fullName>
    </submittedName>
</protein>
<keyword evidence="1" id="KW-0472">Membrane</keyword>
<evidence type="ECO:0000313" key="2">
    <source>
        <dbReference type="EMBL" id="KAI8582649.1"/>
    </source>
</evidence>
<dbReference type="GeneID" id="75911876"/>
<dbReference type="AlphaFoldDB" id="A0AAD5EG72"/>
<sequence length="68" mass="7537">MDDCLLYPIAFAAFLLPAGKLSNLFGYCVICLNDSVSFSSVLLSTLLLSVNTFSSYFELYKISAQLKR</sequence>
<dbReference type="RefSeq" id="XP_051447653.1">
    <property type="nucleotide sequence ID" value="XM_051586528.1"/>
</dbReference>
<keyword evidence="1" id="KW-1133">Transmembrane helix</keyword>
<comment type="caution">
    <text evidence="2">The sequence shown here is derived from an EMBL/GenBank/DDBJ whole genome shotgun (WGS) entry which is preliminary data.</text>
</comment>
<name>A0AAD5EG72_UMBRA</name>
<keyword evidence="3" id="KW-1185">Reference proteome</keyword>
<dbReference type="EMBL" id="MU620899">
    <property type="protein sequence ID" value="KAI8582649.1"/>
    <property type="molecule type" value="Genomic_DNA"/>
</dbReference>
<evidence type="ECO:0000313" key="3">
    <source>
        <dbReference type="Proteomes" id="UP001206595"/>
    </source>
</evidence>
<evidence type="ECO:0000256" key="1">
    <source>
        <dbReference type="SAM" id="Phobius"/>
    </source>
</evidence>
<dbReference type="Proteomes" id="UP001206595">
    <property type="component" value="Unassembled WGS sequence"/>
</dbReference>
<accession>A0AAD5EG72</accession>